<comment type="subunit">
    <text evidence="11">F-type ATPases have 2 components, CF(1) - the catalytic core - and CF(0) - the membrane proton channel. CF(1) has five subunits: alpha(3), beta(3), gamma(1), delta(1), epsilon(1). CF(0) has three main subunits: a, b and c.</text>
</comment>
<keyword evidence="4 11" id="KW-0813">Transport</keyword>
<evidence type="ECO:0000256" key="6">
    <source>
        <dbReference type="ARBA" id="ARBA00022781"/>
    </source>
</evidence>
<comment type="caution">
    <text evidence="13">The sequence shown here is derived from an EMBL/GenBank/DDBJ whole genome shotgun (WGS) entry which is preliminary data.</text>
</comment>
<keyword evidence="10 11" id="KW-0066">ATP synthesis</keyword>
<dbReference type="Proteomes" id="UP000430975">
    <property type="component" value="Unassembled WGS sequence"/>
</dbReference>
<dbReference type="Pfam" id="PF00231">
    <property type="entry name" value="ATP-synt"/>
    <property type="match status" value="1"/>
</dbReference>
<evidence type="ECO:0000256" key="9">
    <source>
        <dbReference type="ARBA" id="ARBA00023196"/>
    </source>
</evidence>
<evidence type="ECO:0000256" key="3">
    <source>
        <dbReference type="ARBA" id="ARBA00007681"/>
    </source>
</evidence>
<evidence type="ECO:0000256" key="5">
    <source>
        <dbReference type="ARBA" id="ARBA00022475"/>
    </source>
</evidence>
<evidence type="ECO:0000256" key="10">
    <source>
        <dbReference type="ARBA" id="ARBA00023310"/>
    </source>
</evidence>
<evidence type="ECO:0000256" key="2">
    <source>
        <dbReference type="ARBA" id="ARBA00004170"/>
    </source>
</evidence>
<dbReference type="Gene3D" id="3.40.1380.10">
    <property type="match status" value="1"/>
</dbReference>
<keyword evidence="7 11" id="KW-0406">Ion transport</keyword>
<dbReference type="GO" id="GO:0045259">
    <property type="term" value="C:proton-transporting ATP synthase complex"/>
    <property type="evidence" value="ECO:0007669"/>
    <property type="project" value="UniProtKB-KW"/>
</dbReference>
<evidence type="ECO:0000313" key="15">
    <source>
        <dbReference type="Proteomes" id="UP000430975"/>
    </source>
</evidence>
<dbReference type="Proteomes" id="UP000469870">
    <property type="component" value="Unassembled WGS sequence"/>
</dbReference>
<comment type="function">
    <text evidence="1 11">Produces ATP from ADP in the presence of a proton gradient across the membrane. The gamma chain is believed to be important in regulating ATPase activity and the flow of protons through the CF(0) complex.</text>
</comment>
<keyword evidence="15" id="KW-1185">Reference proteome</keyword>
<evidence type="ECO:0000313" key="17">
    <source>
        <dbReference type="Proteomes" id="UP000469870"/>
    </source>
</evidence>
<reference evidence="14 16" key="1">
    <citation type="submission" date="2019-11" db="EMBL/GenBank/DDBJ databases">
        <title>Characterisation of Fundicoccus ignavus gen. nov. sp. nov., a novel genus of the family Aerococcaceae from bulk tank milk.</title>
        <authorList>
            <person name="Siebert A."/>
            <person name="Huptas C."/>
            <person name="Wenning M."/>
            <person name="Scherer S."/>
            <person name="Doll E.V."/>
        </authorList>
    </citation>
    <scope>NUCLEOTIDE SEQUENCE [LARGE SCALE GENOMIC DNA]</scope>
    <source>
        <strain evidence="14 16">DSM 109652</strain>
    </source>
</reference>
<dbReference type="GO" id="GO:0046933">
    <property type="term" value="F:proton-transporting ATP synthase activity, rotational mechanism"/>
    <property type="evidence" value="ECO:0007669"/>
    <property type="project" value="UniProtKB-UniRule"/>
</dbReference>
<dbReference type="PANTHER" id="PTHR11693:SF22">
    <property type="entry name" value="ATP SYNTHASE SUBUNIT GAMMA, MITOCHONDRIAL"/>
    <property type="match status" value="1"/>
</dbReference>
<dbReference type="PRINTS" id="PR00126">
    <property type="entry name" value="ATPASEGAMMA"/>
</dbReference>
<dbReference type="NCBIfam" id="TIGR01146">
    <property type="entry name" value="ATPsyn_F1gamma"/>
    <property type="match status" value="1"/>
</dbReference>
<dbReference type="HAMAP" id="MF_00815">
    <property type="entry name" value="ATP_synth_gamma_bact"/>
    <property type="match status" value="1"/>
</dbReference>
<dbReference type="SUPFAM" id="SSF52943">
    <property type="entry name" value="ATP synthase (F1-ATPase), gamma subunit"/>
    <property type="match status" value="1"/>
</dbReference>
<dbReference type="InterPro" id="IPR035968">
    <property type="entry name" value="ATP_synth_F1_ATPase_gsu"/>
</dbReference>
<reference evidence="15 17" key="2">
    <citation type="submission" date="2019-11" db="EMBL/GenBank/DDBJ databases">
        <title>Characterisation of Fundicoccus ignavus gen. nov. sp. nov., a novel genus of the family Aerococcaceae isolated from bulk tank milk.</title>
        <authorList>
            <person name="Siebert A."/>
            <person name="Huptas C."/>
            <person name="Wenning M."/>
            <person name="Scherer S."/>
            <person name="Doll E.V."/>
        </authorList>
    </citation>
    <scope>NUCLEOTIDE SEQUENCE [LARGE SCALE GENOMIC DNA]</scope>
    <source>
        <strain evidence="12 17">DSM 109653</strain>
        <strain evidence="13 15">WS4759</strain>
    </source>
</reference>
<evidence type="ECO:0000256" key="8">
    <source>
        <dbReference type="ARBA" id="ARBA00023136"/>
    </source>
</evidence>
<gene>
    <name evidence="11 13" type="primary">atpG</name>
    <name evidence="14" type="ORF">GF867_04140</name>
    <name evidence="13" type="ORF">GIY09_06280</name>
    <name evidence="12" type="ORF">GIY11_05665</name>
</gene>
<dbReference type="GO" id="GO:0005524">
    <property type="term" value="F:ATP binding"/>
    <property type="evidence" value="ECO:0007669"/>
    <property type="project" value="UniProtKB-UniRule"/>
</dbReference>
<evidence type="ECO:0000313" key="16">
    <source>
        <dbReference type="Proteomes" id="UP000440066"/>
    </source>
</evidence>
<dbReference type="EMBL" id="WJQS01000004">
    <property type="protein sequence ID" value="MRI85484.1"/>
    <property type="molecule type" value="Genomic_DNA"/>
</dbReference>
<evidence type="ECO:0000313" key="12">
    <source>
        <dbReference type="EMBL" id="MRI81500.1"/>
    </source>
</evidence>
<dbReference type="CDD" id="cd12151">
    <property type="entry name" value="F1-ATPase_gamma"/>
    <property type="match status" value="1"/>
</dbReference>
<name>A0A6I2GFL6_9LACT</name>
<keyword evidence="6 11" id="KW-0375">Hydrogen ion transport</keyword>
<evidence type="ECO:0000256" key="1">
    <source>
        <dbReference type="ARBA" id="ARBA00003456"/>
    </source>
</evidence>
<evidence type="ECO:0000313" key="13">
    <source>
        <dbReference type="EMBL" id="MRI85484.1"/>
    </source>
</evidence>
<evidence type="ECO:0000256" key="4">
    <source>
        <dbReference type="ARBA" id="ARBA00022448"/>
    </source>
</evidence>
<dbReference type="EMBL" id="WJQT01000003">
    <property type="protein sequence ID" value="MRJ46760.1"/>
    <property type="molecule type" value="Genomic_DNA"/>
</dbReference>
<dbReference type="GO" id="GO:0042777">
    <property type="term" value="P:proton motive force-driven plasma membrane ATP synthesis"/>
    <property type="evidence" value="ECO:0007669"/>
    <property type="project" value="UniProtKB-UniRule"/>
</dbReference>
<keyword evidence="8 11" id="KW-0472">Membrane</keyword>
<dbReference type="AlphaFoldDB" id="A0A6I2GFL6"/>
<evidence type="ECO:0000313" key="14">
    <source>
        <dbReference type="EMBL" id="MRJ46760.1"/>
    </source>
</evidence>
<proteinExistence type="inferred from homology"/>
<dbReference type="PROSITE" id="PS00153">
    <property type="entry name" value="ATPASE_GAMMA"/>
    <property type="match status" value="1"/>
</dbReference>
<dbReference type="PANTHER" id="PTHR11693">
    <property type="entry name" value="ATP SYNTHASE GAMMA CHAIN"/>
    <property type="match status" value="1"/>
</dbReference>
<organism evidence="13 15">
    <name type="scientific">Fundicoccus ignavus</name>
    <dbReference type="NCBI Taxonomy" id="2664442"/>
    <lineage>
        <taxon>Bacteria</taxon>
        <taxon>Bacillati</taxon>
        <taxon>Bacillota</taxon>
        <taxon>Bacilli</taxon>
        <taxon>Lactobacillales</taxon>
        <taxon>Aerococcaceae</taxon>
        <taxon>Fundicoccus</taxon>
    </lineage>
</organism>
<comment type="similarity">
    <text evidence="3 11">Belongs to the ATPase gamma chain family.</text>
</comment>
<comment type="subcellular location">
    <subcellularLocation>
        <location evidence="11">Cell membrane</location>
        <topology evidence="11">Peripheral membrane protein</topology>
    </subcellularLocation>
    <subcellularLocation>
        <location evidence="2">Membrane</location>
        <topology evidence="2">Peripheral membrane protein</topology>
    </subcellularLocation>
</comment>
<evidence type="ECO:0000256" key="11">
    <source>
        <dbReference type="HAMAP-Rule" id="MF_00815"/>
    </source>
</evidence>
<sequence length="313" mass="35625">MSLNELKKRIDSTSKTAQITKAMQMVSASKYNRMVENSKSYFVYSNRIKQMVAHIGKQQFDLLDNGTPINDDIVNYVDFHDMLLTRPVKKIGYLIITSDKGLAGSYNSSVLKSVERMFEQDHKDSSEVVVLAIGEPIVKFCKENNYEVVHELHHLPDNPSFTDVQKLVRTAVELFKKQVFDALYVCYNHHLGPLSFQFRADQILPVSELELADAVEEADTNIDYLIEPDETAVLDLLLPQYAESQIYGAIIDAKTTEHASRMNAMRSATDNAFEMIDNLQQKYHQERQVKVTNEILEIINGANALEDNKEGNK</sequence>
<dbReference type="InterPro" id="IPR000131">
    <property type="entry name" value="ATP_synth_F1_gsu"/>
</dbReference>
<dbReference type="InterPro" id="IPR023632">
    <property type="entry name" value="ATP_synth_F1_gsu_CS"/>
</dbReference>
<keyword evidence="5 11" id="KW-1003">Cell membrane</keyword>
<dbReference type="EMBL" id="WJQR01000004">
    <property type="protein sequence ID" value="MRI81500.1"/>
    <property type="molecule type" value="Genomic_DNA"/>
</dbReference>
<dbReference type="GO" id="GO:0005886">
    <property type="term" value="C:plasma membrane"/>
    <property type="evidence" value="ECO:0007669"/>
    <property type="project" value="UniProtKB-SubCell"/>
</dbReference>
<evidence type="ECO:0000256" key="7">
    <source>
        <dbReference type="ARBA" id="ARBA00023065"/>
    </source>
</evidence>
<dbReference type="RefSeq" id="WP_153831845.1">
    <property type="nucleotide sequence ID" value="NZ_WJQR01000004.1"/>
</dbReference>
<accession>A0A6I2GFL6</accession>
<keyword evidence="9 11" id="KW-0139">CF(1)</keyword>
<dbReference type="Gene3D" id="1.10.287.80">
    <property type="entry name" value="ATP synthase, gamma subunit, helix hairpin domain"/>
    <property type="match status" value="2"/>
</dbReference>
<protein>
    <recommendedName>
        <fullName evidence="11">ATP synthase gamma chain</fullName>
    </recommendedName>
    <alternativeName>
        <fullName evidence="11">ATP synthase F1 sector gamma subunit</fullName>
    </alternativeName>
    <alternativeName>
        <fullName evidence="11">F-ATPase gamma subunit</fullName>
    </alternativeName>
</protein>
<dbReference type="Proteomes" id="UP000440066">
    <property type="component" value="Unassembled WGS sequence"/>
</dbReference>